<dbReference type="OrthoDB" id="2505776at2759"/>
<evidence type="ECO:0000313" key="1">
    <source>
        <dbReference type="EMBL" id="MBW0565470.1"/>
    </source>
</evidence>
<accession>A0A9Q3JL75</accession>
<comment type="caution">
    <text evidence="1">The sequence shown here is derived from an EMBL/GenBank/DDBJ whole genome shotgun (WGS) entry which is preliminary data.</text>
</comment>
<organism evidence="1 2">
    <name type="scientific">Austropuccinia psidii MF-1</name>
    <dbReference type="NCBI Taxonomy" id="1389203"/>
    <lineage>
        <taxon>Eukaryota</taxon>
        <taxon>Fungi</taxon>
        <taxon>Dikarya</taxon>
        <taxon>Basidiomycota</taxon>
        <taxon>Pucciniomycotina</taxon>
        <taxon>Pucciniomycetes</taxon>
        <taxon>Pucciniales</taxon>
        <taxon>Sphaerophragmiaceae</taxon>
        <taxon>Austropuccinia</taxon>
    </lineage>
</organism>
<name>A0A9Q3JL75_9BASI</name>
<evidence type="ECO:0000313" key="2">
    <source>
        <dbReference type="Proteomes" id="UP000765509"/>
    </source>
</evidence>
<protein>
    <submittedName>
        <fullName evidence="1">Uncharacterized protein</fullName>
    </submittedName>
</protein>
<dbReference type="Proteomes" id="UP000765509">
    <property type="component" value="Unassembled WGS sequence"/>
</dbReference>
<keyword evidence="2" id="KW-1185">Reference proteome</keyword>
<sequence>MYMELCTCRRCQKHTIHEASGNICHGLLVHCSTRTCHWAKSCSQSDETLTLETSTCHSLTAKIKDPLETTKKSDEDKITPKPTQQNNSEIICIKEKCHKAQDMIIYAIHLVSNKCNSDDQLTLGVPHNLQTIMKHFKIKSSFEQFVCCQQCYSLYDIEVVPDECDYQQTSQSSPCGTNLFRQPRLWVTYTNFISQSLSTWVKWFLNVPGIEEELNEWASSISSQRISSIIDVSQGKVWRKIFGNSSTQLDLELGFSLFIDWFNPQGNRISGKQTSMGLIALNCLNLPPQL</sequence>
<dbReference type="EMBL" id="AVOT02077494">
    <property type="protein sequence ID" value="MBW0565470.1"/>
    <property type="molecule type" value="Genomic_DNA"/>
</dbReference>
<proteinExistence type="predicted"/>
<dbReference type="AlphaFoldDB" id="A0A9Q3JL75"/>
<gene>
    <name evidence="1" type="ORF">O181_105185</name>
</gene>
<reference evidence="1" key="1">
    <citation type="submission" date="2021-03" db="EMBL/GenBank/DDBJ databases">
        <title>Draft genome sequence of rust myrtle Austropuccinia psidii MF-1, a brazilian biotype.</title>
        <authorList>
            <person name="Quecine M.C."/>
            <person name="Pachon D.M.R."/>
            <person name="Bonatelli M.L."/>
            <person name="Correr F.H."/>
            <person name="Franceschini L.M."/>
            <person name="Leite T.F."/>
            <person name="Margarido G.R.A."/>
            <person name="Almeida C.A."/>
            <person name="Ferrarezi J.A."/>
            <person name="Labate C.A."/>
        </authorList>
    </citation>
    <scope>NUCLEOTIDE SEQUENCE</scope>
    <source>
        <strain evidence="1">MF-1</strain>
    </source>
</reference>